<proteinExistence type="predicted"/>
<evidence type="ECO:0000256" key="3">
    <source>
        <dbReference type="ARBA" id="ARBA00022692"/>
    </source>
</evidence>
<keyword evidence="3 12" id="KW-0812">Transmembrane</keyword>
<sequence length="121" mass="13771">MGLQAYQSSSIIMFYLCLTATFILLYAKGEIYIVGWDDFFDCNNWCDGKEFHVGDVLVFNYESSHHNVLQVDSTAYENCTKDSYTHRFNSGNDSVVLKEGGAWFLCGVEDHCENGQKLQVN</sequence>
<keyword evidence="11" id="KW-0325">Glycoprotein</keyword>
<dbReference type="PANTHER" id="PTHR33021:SF171">
    <property type="entry name" value="BLUE COPPER-BINDING PROTEIN-LIKE"/>
    <property type="match status" value="1"/>
</dbReference>
<dbReference type="InterPro" id="IPR039391">
    <property type="entry name" value="Phytocyanin-like"/>
</dbReference>
<keyword evidence="6" id="KW-0249">Electron transport</keyword>
<feature type="non-terminal residue" evidence="14">
    <location>
        <position position="121"/>
    </location>
</feature>
<dbReference type="InterPro" id="IPR008972">
    <property type="entry name" value="Cupredoxin"/>
</dbReference>
<dbReference type="GO" id="GO:0009055">
    <property type="term" value="F:electron transfer activity"/>
    <property type="evidence" value="ECO:0007669"/>
    <property type="project" value="InterPro"/>
</dbReference>
<evidence type="ECO:0000256" key="9">
    <source>
        <dbReference type="ARBA" id="ARBA00023136"/>
    </source>
</evidence>
<dbReference type="GO" id="GO:0009610">
    <property type="term" value="P:response to symbiotic fungus"/>
    <property type="evidence" value="ECO:0007669"/>
    <property type="project" value="UniProtKB-ARBA"/>
</dbReference>
<dbReference type="PROSITE" id="PS51485">
    <property type="entry name" value="PHYTOCYANIN"/>
    <property type="match status" value="1"/>
</dbReference>
<keyword evidence="4" id="KW-0479">Metal-binding</keyword>
<dbReference type="AlphaFoldDB" id="A0A371GRQ2"/>
<feature type="non-terminal residue" evidence="14">
    <location>
        <position position="1"/>
    </location>
</feature>
<accession>A0A371GRQ2</accession>
<feature type="transmembrane region" description="Helical" evidence="12">
    <location>
        <begin position="6"/>
        <end position="27"/>
    </location>
</feature>
<evidence type="ECO:0000259" key="13">
    <source>
        <dbReference type="PROSITE" id="PS51485"/>
    </source>
</evidence>
<dbReference type="GO" id="GO:0005886">
    <property type="term" value="C:plasma membrane"/>
    <property type="evidence" value="ECO:0007669"/>
    <property type="project" value="TreeGrafter"/>
</dbReference>
<keyword evidence="7 12" id="KW-1133">Transmembrane helix</keyword>
<dbReference type="Proteomes" id="UP000257109">
    <property type="component" value="Unassembled WGS sequence"/>
</dbReference>
<evidence type="ECO:0000256" key="12">
    <source>
        <dbReference type="SAM" id="Phobius"/>
    </source>
</evidence>
<reference evidence="14" key="1">
    <citation type="submission" date="2018-05" db="EMBL/GenBank/DDBJ databases">
        <title>Draft genome of Mucuna pruriens seed.</title>
        <authorList>
            <person name="Nnadi N.E."/>
            <person name="Vos R."/>
            <person name="Hasami M.H."/>
            <person name="Devisetty U.K."/>
            <person name="Aguiy J.C."/>
        </authorList>
    </citation>
    <scope>NUCLEOTIDE SEQUENCE [LARGE SCALE GENOMIC DNA]</scope>
    <source>
        <strain evidence="14">JCA_2017</strain>
    </source>
</reference>
<evidence type="ECO:0000256" key="1">
    <source>
        <dbReference type="ARBA" id="ARBA00004479"/>
    </source>
</evidence>
<organism evidence="14 15">
    <name type="scientific">Mucuna pruriens</name>
    <name type="common">Velvet bean</name>
    <name type="synonym">Dolichos pruriens</name>
    <dbReference type="NCBI Taxonomy" id="157652"/>
    <lineage>
        <taxon>Eukaryota</taxon>
        <taxon>Viridiplantae</taxon>
        <taxon>Streptophyta</taxon>
        <taxon>Embryophyta</taxon>
        <taxon>Tracheophyta</taxon>
        <taxon>Spermatophyta</taxon>
        <taxon>Magnoliopsida</taxon>
        <taxon>eudicotyledons</taxon>
        <taxon>Gunneridae</taxon>
        <taxon>Pentapetalae</taxon>
        <taxon>rosids</taxon>
        <taxon>fabids</taxon>
        <taxon>Fabales</taxon>
        <taxon>Fabaceae</taxon>
        <taxon>Papilionoideae</taxon>
        <taxon>50 kb inversion clade</taxon>
        <taxon>NPAAA clade</taxon>
        <taxon>indigoferoid/millettioid clade</taxon>
        <taxon>Phaseoleae</taxon>
        <taxon>Mucuna</taxon>
    </lineage>
</organism>
<evidence type="ECO:0000256" key="6">
    <source>
        <dbReference type="ARBA" id="ARBA00022982"/>
    </source>
</evidence>
<comment type="caution">
    <text evidence="14">The sequence shown here is derived from an EMBL/GenBank/DDBJ whole genome shotgun (WGS) entry which is preliminary data.</text>
</comment>
<evidence type="ECO:0000256" key="4">
    <source>
        <dbReference type="ARBA" id="ARBA00022723"/>
    </source>
</evidence>
<protein>
    <recommendedName>
        <fullName evidence="13">Phytocyanin domain-containing protein</fullName>
    </recommendedName>
</protein>
<dbReference type="EMBL" id="QJKJ01004671">
    <property type="protein sequence ID" value="RDX93222.1"/>
    <property type="molecule type" value="Genomic_DNA"/>
</dbReference>
<keyword evidence="15" id="KW-1185">Reference proteome</keyword>
<dbReference type="CDD" id="cd04216">
    <property type="entry name" value="Phytocyanin"/>
    <property type="match status" value="1"/>
</dbReference>
<dbReference type="Pfam" id="PF02298">
    <property type="entry name" value="Cu_bind_like"/>
    <property type="match status" value="1"/>
</dbReference>
<keyword evidence="9 12" id="KW-0472">Membrane</keyword>
<gene>
    <name evidence="14" type="ORF">CR513_24546</name>
</gene>
<dbReference type="FunFam" id="2.60.40.420:FF:000067">
    <property type="entry name" value="Cupredoxin superfamily protein"/>
    <property type="match status" value="1"/>
</dbReference>
<keyword evidence="2" id="KW-0813">Transport</keyword>
<evidence type="ECO:0000256" key="5">
    <source>
        <dbReference type="ARBA" id="ARBA00022729"/>
    </source>
</evidence>
<evidence type="ECO:0000313" key="15">
    <source>
        <dbReference type="Proteomes" id="UP000257109"/>
    </source>
</evidence>
<comment type="subcellular location">
    <subcellularLocation>
        <location evidence="1">Membrane</location>
        <topology evidence="1">Single-pass type I membrane protein</topology>
    </subcellularLocation>
</comment>
<evidence type="ECO:0000256" key="11">
    <source>
        <dbReference type="ARBA" id="ARBA00023180"/>
    </source>
</evidence>
<feature type="domain" description="Phytocyanin" evidence="13">
    <location>
        <begin position="30"/>
        <end position="121"/>
    </location>
</feature>
<dbReference type="STRING" id="157652.A0A371GRQ2"/>
<keyword evidence="5" id="KW-0732">Signal</keyword>
<evidence type="ECO:0000256" key="10">
    <source>
        <dbReference type="ARBA" id="ARBA00023157"/>
    </source>
</evidence>
<dbReference type="SUPFAM" id="SSF49503">
    <property type="entry name" value="Cupredoxins"/>
    <property type="match status" value="1"/>
</dbReference>
<evidence type="ECO:0000256" key="7">
    <source>
        <dbReference type="ARBA" id="ARBA00022989"/>
    </source>
</evidence>
<dbReference type="InterPro" id="IPR003245">
    <property type="entry name" value="Phytocyanin_dom"/>
</dbReference>
<evidence type="ECO:0000256" key="8">
    <source>
        <dbReference type="ARBA" id="ARBA00023008"/>
    </source>
</evidence>
<evidence type="ECO:0000256" key="2">
    <source>
        <dbReference type="ARBA" id="ARBA00022448"/>
    </source>
</evidence>
<name>A0A371GRQ2_MUCPR</name>
<keyword evidence="10" id="KW-1015">Disulfide bond</keyword>
<dbReference type="GO" id="GO:0046872">
    <property type="term" value="F:metal ion binding"/>
    <property type="evidence" value="ECO:0007669"/>
    <property type="project" value="UniProtKB-KW"/>
</dbReference>
<dbReference type="Gene3D" id="2.60.40.420">
    <property type="entry name" value="Cupredoxins - blue copper proteins"/>
    <property type="match status" value="1"/>
</dbReference>
<evidence type="ECO:0000313" key="14">
    <source>
        <dbReference type="EMBL" id="RDX93222.1"/>
    </source>
</evidence>
<keyword evidence="8" id="KW-0186">Copper</keyword>
<dbReference type="OrthoDB" id="687943at2759"/>
<dbReference type="PANTHER" id="PTHR33021">
    <property type="entry name" value="BLUE COPPER PROTEIN"/>
    <property type="match status" value="1"/>
</dbReference>